<comment type="subcellular location">
    <subcellularLocation>
        <location evidence="1">Cell membrane</location>
        <topology evidence="1">Multi-pass membrane protein</topology>
    </subcellularLocation>
</comment>
<dbReference type="Gene3D" id="1.20.1070.10">
    <property type="entry name" value="Rhodopsin 7-helix transmembrane proteins"/>
    <property type="match status" value="1"/>
</dbReference>
<dbReference type="CDD" id="cd15096">
    <property type="entry name" value="7tmA_AstA_R_insect"/>
    <property type="match status" value="1"/>
</dbReference>
<evidence type="ECO:0000256" key="9">
    <source>
        <dbReference type="ARBA" id="ARBA00023180"/>
    </source>
</evidence>
<feature type="transmembrane region" description="Helical" evidence="12">
    <location>
        <begin position="68"/>
        <end position="91"/>
    </location>
</feature>
<evidence type="ECO:0000256" key="12">
    <source>
        <dbReference type="SAM" id="Phobius"/>
    </source>
</evidence>
<organism evidence="14 15">
    <name type="scientific">Caenorhabditis nigoni</name>
    <dbReference type="NCBI Taxonomy" id="1611254"/>
    <lineage>
        <taxon>Eukaryota</taxon>
        <taxon>Metazoa</taxon>
        <taxon>Ecdysozoa</taxon>
        <taxon>Nematoda</taxon>
        <taxon>Chromadorea</taxon>
        <taxon>Rhabditida</taxon>
        <taxon>Rhabditina</taxon>
        <taxon>Rhabditomorpha</taxon>
        <taxon>Rhabditoidea</taxon>
        <taxon>Rhabditidae</taxon>
        <taxon>Peloderinae</taxon>
        <taxon>Caenorhabditis</taxon>
    </lineage>
</organism>
<evidence type="ECO:0000256" key="11">
    <source>
        <dbReference type="RuleBase" id="RU000688"/>
    </source>
</evidence>
<dbReference type="EMBL" id="PDUG01000006">
    <property type="protein sequence ID" value="PIC16684.1"/>
    <property type="molecule type" value="Genomic_DNA"/>
</dbReference>
<dbReference type="PANTHER" id="PTHR45695:SF23">
    <property type="entry name" value="GALANIN-LIKE G-PROTEIN COUPLED RECEPTOR NPR-9"/>
    <property type="match status" value="1"/>
</dbReference>
<feature type="transmembrane region" description="Helical" evidence="12">
    <location>
        <begin position="300"/>
        <end position="319"/>
    </location>
</feature>
<evidence type="ECO:0000256" key="2">
    <source>
        <dbReference type="ARBA" id="ARBA00022475"/>
    </source>
</evidence>
<comment type="similarity">
    <text evidence="11">Belongs to the G-protein coupled receptor 1 family.</text>
</comment>
<proteinExistence type="inferred from homology"/>
<reference evidence="15" key="1">
    <citation type="submission" date="2017-10" db="EMBL/GenBank/DDBJ databases">
        <title>Rapid genome shrinkage in a self-fertile nematode reveals novel sperm competition proteins.</title>
        <authorList>
            <person name="Yin D."/>
            <person name="Schwarz E.M."/>
            <person name="Thomas C.G."/>
            <person name="Felde R.L."/>
            <person name="Korf I.F."/>
            <person name="Cutter A.D."/>
            <person name="Schartner C.M."/>
            <person name="Ralston E.J."/>
            <person name="Meyer B.J."/>
            <person name="Haag E.S."/>
        </authorList>
    </citation>
    <scope>NUCLEOTIDE SEQUENCE [LARGE SCALE GENOMIC DNA]</scope>
    <source>
        <strain evidence="15">JU1422</strain>
    </source>
</reference>
<dbReference type="InterPro" id="IPR017452">
    <property type="entry name" value="GPCR_Rhodpsn_7TM"/>
</dbReference>
<protein>
    <recommendedName>
        <fullName evidence="13">G-protein coupled receptors family 1 profile domain-containing protein</fullName>
    </recommendedName>
</protein>
<dbReference type="FunFam" id="1.20.1070.10:FF:000389">
    <property type="entry name" value="Galanin-like G-protein coupled receptor npr-9"/>
    <property type="match status" value="1"/>
</dbReference>
<dbReference type="GO" id="GO:0004930">
    <property type="term" value="F:G protein-coupled receptor activity"/>
    <property type="evidence" value="ECO:0007669"/>
    <property type="project" value="UniProtKB-KW"/>
</dbReference>
<dbReference type="InterPro" id="IPR000405">
    <property type="entry name" value="Galanin_rcpt"/>
</dbReference>
<keyword evidence="2" id="KW-1003">Cell membrane</keyword>
<evidence type="ECO:0000256" key="8">
    <source>
        <dbReference type="ARBA" id="ARBA00023170"/>
    </source>
</evidence>
<keyword evidence="6 12" id="KW-0472">Membrane</keyword>
<dbReference type="PROSITE" id="PS50262">
    <property type="entry name" value="G_PROTEIN_RECEP_F1_2"/>
    <property type="match status" value="1"/>
</dbReference>
<accession>A0A2G5SNJ8</accession>
<dbReference type="InterPro" id="IPR000276">
    <property type="entry name" value="GPCR_Rhodpsn"/>
</dbReference>
<dbReference type="STRING" id="1611254.A0A2G5SNJ8"/>
<feature type="transmembrane region" description="Helical" evidence="12">
    <location>
        <begin position="31"/>
        <end position="56"/>
    </location>
</feature>
<keyword evidence="10 11" id="KW-0807">Transducer</keyword>
<evidence type="ECO:0000313" key="15">
    <source>
        <dbReference type="Proteomes" id="UP000230233"/>
    </source>
</evidence>
<dbReference type="Pfam" id="PF00001">
    <property type="entry name" value="7tm_1"/>
    <property type="match status" value="1"/>
</dbReference>
<evidence type="ECO:0000256" key="4">
    <source>
        <dbReference type="ARBA" id="ARBA00022989"/>
    </source>
</evidence>
<sequence>MEGFENLTKEEMDHLQKIYDDTISFERKIGIIIPSIFALIIMIGLIGNALVVIVAFGRQMRNSTNTLIIGLAISDLMFLLLCVPFTAIDYAVPTWIFPEWTCSMINFFQHTSAYCSVWTLTLMALDRFLAVVYPVESITVRTPRNTMIALFILYTIIVCSQIPVGRMHGIYVYDFILEKRSTCAILTIATAEATPAVARTYFMTFNLFGYVLPLGISVVLYGLMLRKLWDMPRPGNSQVAGRNVANRDSGSSIRRRPEATAAKRKVTRLVLCVLITWALCWLPLNVCFFMSGLAYPEPLVISHGVIMVIVQIASQVLAYTNSCLNPILYALMSHSFREGFIRIMKMLINKMSRGKFCTNYRRSALRTELTHYNQTPAHPTNTVVQVTNGERSTLLKDSSTTTTTSVQPLRTSIQAKKTKAVCLMLELFLGLQYRSIRFAKMCFSVRHSMVFTIFRNLELGCKVRSVTNRPR</sequence>
<evidence type="ECO:0000256" key="1">
    <source>
        <dbReference type="ARBA" id="ARBA00004651"/>
    </source>
</evidence>
<dbReference type="GO" id="GO:0005886">
    <property type="term" value="C:plasma membrane"/>
    <property type="evidence" value="ECO:0007669"/>
    <property type="project" value="UniProtKB-SubCell"/>
</dbReference>
<dbReference type="OrthoDB" id="2132067at2759"/>
<dbReference type="PROSITE" id="PS00237">
    <property type="entry name" value="G_PROTEIN_RECEP_F1_1"/>
    <property type="match status" value="1"/>
</dbReference>
<keyword evidence="7" id="KW-1015">Disulfide bond</keyword>
<feature type="transmembrane region" description="Helical" evidence="12">
    <location>
        <begin position="111"/>
        <end position="135"/>
    </location>
</feature>
<evidence type="ECO:0000256" key="3">
    <source>
        <dbReference type="ARBA" id="ARBA00022692"/>
    </source>
</evidence>
<keyword evidence="9" id="KW-0325">Glycoprotein</keyword>
<dbReference type="SUPFAM" id="SSF81321">
    <property type="entry name" value="Family A G protein-coupled receptor-like"/>
    <property type="match status" value="1"/>
</dbReference>
<dbReference type="PRINTS" id="PR00237">
    <property type="entry name" value="GPCRRHODOPSN"/>
</dbReference>
<keyword evidence="8 11" id="KW-0675">Receptor</keyword>
<evidence type="ECO:0000256" key="6">
    <source>
        <dbReference type="ARBA" id="ARBA00023136"/>
    </source>
</evidence>
<comment type="caution">
    <text evidence="14">The sequence shown here is derived from an EMBL/GenBank/DDBJ whole genome shotgun (WGS) entry which is preliminary data.</text>
</comment>
<feature type="domain" description="G-protein coupled receptors family 1 profile" evidence="13">
    <location>
        <begin position="47"/>
        <end position="329"/>
    </location>
</feature>
<dbReference type="AlphaFoldDB" id="A0A2G5SNJ8"/>
<evidence type="ECO:0000259" key="13">
    <source>
        <dbReference type="PROSITE" id="PS50262"/>
    </source>
</evidence>
<keyword evidence="4 12" id="KW-1133">Transmembrane helix</keyword>
<evidence type="ECO:0000256" key="7">
    <source>
        <dbReference type="ARBA" id="ARBA00023157"/>
    </source>
</evidence>
<dbReference type="PANTHER" id="PTHR45695">
    <property type="entry name" value="LEUCOKININ RECEPTOR-RELATED"/>
    <property type="match status" value="1"/>
</dbReference>
<name>A0A2G5SNJ8_9PELO</name>
<keyword evidence="5 11" id="KW-0297">G-protein coupled receptor</keyword>
<dbReference type="Proteomes" id="UP000230233">
    <property type="component" value="Chromosome X"/>
</dbReference>
<evidence type="ECO:0000256" key="5">
    <source>
        <dbReference type="ARBA" id="ARBA00023040"/>
    </source>
</evidence>
<feature type="transmembrane region" description="Helical" evidence="12">
    <location>
        <begin position="269"/>
        <end position="294"/>
    </location>
</feature>
<gene>
    <name evidence="14" type="primary">Cni-npr-9</name>
    <name evidence="14" type="synonym">Cnig_chr_X.g23208</name>
    <name evidence="14" type="ORF">B9Z55_023208</name>
</gene>
<feature type="transmembrane region" description="Helical" evidence="12">
    <location>
        <begin position="207"/>
        <end position="225"/>
    </location>
</feature>
<evidence type="ECO:0000256" key="10">
    <source>
        <dbReference type="ARBA" id="ARBA00023224"/>
    </source>
</evidence>
<evidence type="ECO:0000313" key="14">
    <source>
        <dbReference type="EMBL" id="PIC16684.1"/>
    </source>
</evidence>
<dbReference type="PRINTS" id="PR00663">
    <property type="entry name" value="GALANINR"/>
</dbReference>
<feature type="transmembrane region" description="Helical" evidence="12">
    <location>
        <begin position="147"/>
        <end position="164"/>
    </location>
</feature>
<keyword evidence="3 11" id="KW-0812">Transmembrane</keyword>
<keyword evidence="15" id="KW-1185">Reference proteome</keyword>